<dbReference type="KEGG" id="nso:NIASO_10530"/>
<dbReference type="AlphaFoldDB" id="W0F6Z1"/>
<dbReference type="eggNOG" id="ENOG5032X65">
    <property type="taxonomic scope" value="Bacteria"/>
</dbReference>
<dbReference type="Gene3D" id="1.20.120.450">
    <property type="entry name" value="dinb family like domain"/>
    <property type="match status" value="1"/>
</dbReference>
<dbReference type="HOGENOM" id="CLU_109379_2_0_10"/>
<feature type="domain" description="DinB-like" evidence="2">
    <location>
        <begin position="15"/>
        <end position="164"/>
    </location>
</feature>
<accession>W0F6Z1</accession>
<evidence type="ECO:0000313" key="4">
    <source>
        <dbReference type="Proteomes" id="UP000003586"/>
    </source>
</evidence>
<evidence type="ECO:0000259" key="2">
    <source>
        <dbReference type="Pfam" id="PF12867"/>
    </source>
</evidence>
<dbReference type="Proteomes" id="UP000003586">
    <property type="component" value="Chromosome"/>
</dbReference>
<evidence type="ECO:0000256" key="1">
    <source>
        <dbReference type="SAM" id="Coils"/>
    </source>
</evidence>
<proteinExistence type="predicted"/>
<dbReference type="InterPro" id="IPR034660">
    <property type="entry name" value="DinB/YfiT-like"/>
</dbReference>
<name>W0F6Z1_9BACT</name>
<dbReference type="RefSeq" id="WP_008585387.1">
    <property type="nucleotide sequence ID" value="NZ_CP007035.1"/>
</dbReference>
<dbReference type="Pfam" id="PF12867">
    <property type="entry name" value="DinB_2"/>
    <property type="match status" value="1"/>
</dbReference>
<dbReference type="InterPro" id="IPR024775">
    <property type="entry name" value="DinB-like"/>
</dbReference>
<evidence type="ECO:0000313" key="3">
    <source>
        <dbReference type="EMBL" id="AHF17593.1"/>
    </source>
</evidence>
<sequence>MEAIIIDADNLQQELATATDKFVDLLGKAPDNYFNSTPFEGSWTPGQVGEHVLLFLSGIESVLQLPGSDVARPIDQYRSLLKDIFLNFEKRYAAPQNVKPSGGPFDKGQLIGSIKDKAANIEKDIKEKDLSRICTGAPFPTIGEMTGLEWVYFGIYHLARHTYQLENMQPYYIK</sequence>
<gene>
    <name evidence="3" type="ORF">NIASO_10530</name>
</gene>
<feature type="coiled-coil region" evidence="1">
    <location>
        <begin position="1"/>
        <end position="28"/>
    </location>
</feature>
<dbReference type="SUPFAM" id="SSF109854">
    <property type="entry name" value="DinB/YfiT-like putative metalloenzymes"/>
    <property type="match status" value="1"/>
</dbReference>
<dbReference type="STRING" id="929713.NIASO_10530"/>
<keyword evidence="4" id="KW-1185">Reference proteome</keyword>
<dbReference type="EMBL" id="CP007035">
    <property type="protein sequence ID" value="AHF17593.1"/>
    <property type="molecule type" value="Genomic_DNA"/>
</dbReference>
<protein>
    <recommendedName>
        <fullName evidence="2">DinB-like domain-containing protein</fullName>
    </recommendedName>
</protein>
<dbReference type="OrthoDB" id="679284at2"/>
<organism evidence="3 4">
    <name type="scientific">Niabella soli DSM 19437</name>
    <dbReference type="NCBI Taxonomy" id="929713"/>
    <lineage>
        <taxon>Bacteria</taxon>
        <taxon>Pseudomonadati</taxon>
        <taxon>Bacteroidota</taxon>
        <taxon>Chitinophagia</taxon>
        <taxon>Chitinophagales</taxon>
        <taxon>Chitinophagaceae</taxon>
        <taxon>Niabella</taxon>
    </lineage>
</organism>
<keyword evidence="1" id="KW-0175">Coiled coil</keyword>
<reference evidence="3 4" key="1">
    <citation type="submission" date="2013-12" db="EMBL/GenBank/DDBJ databases">
        <authorList>
            <consortium name="DOE Joint Genome Institute"/>
            <person name="Eisen J."/>
            <person name="Huntemann M."/>
            <person name="Han J."/>
            <person name="Chen A."/>
            <person name="Kyrpides N."/>
            <person name="Mavromatis K."/>
            <person name="Markowitz V."/>
            <person name="Palaniappan K."/>
            <person name="Ivanova N."/>
            <person name="Schaumberg A."/>
            <person name="Pati A."/>
            <person name="Liolios K."/>
            <person name="Nordberg H.P."/>
            <person name="Cantor M.N."/>
            <person name="Hua S.X."/>
            <person name="Woyke T."/>
        </authorList>
    </citation>
    <scope>NUCLEOTIDE SEQUENCE [LARGE SCALE GENOMIC DNA]</scope>
    <source>
        <strain evidence="4">DSM 19437</strain>
    </source>
</reference>